<evidence type="ECO:0008006" key="4">
    <source>
        <dbReference type="Google" id="ProtNLM"/>
    </source>
</evidence>
<evidence type="ECO:0000313" key="3">
    <source>
        <dbReference type="Proteomes" id="UP000008225"/>
    </source>
</evidence>
<sequence>MQSYSFLLLLLFFFFEESHSCCPGWNVMAWSWLTATLQPPLLRFKRFSCLSLLSSGDYRCPPPSPANICTFSRDGVSLCCPGWSRTPDLRCGDAGTNPPETNAYLIVSSALSSMLSYIKMQIH</sequence>
<reference evidence="2 3" key="1">
    <citation type="submission" date="2009-03" db="EMBL/GenBank/DDBJ databases">
        <authorList>
            <person name="Warren W."/>
            <person name="Ye L."/>
            <person name="Minx P."/>
            <person name="Worley K."/>
            <person name="Gibbs R."/>
            <person name="Wilson R.K."/>
        </authorList>
    </citation>
    <scope>NUCLEOTIDE SEQUENCE [LARGE SCALE GENOMIC DNA]</scope>
</reference>
<reference evidence="2" key="3">
    <citation type="submission" date="2025-09" db="UniProtKB">
        <authorList>
            <consortium name="Ensembl"/>
        </authorList>
    </citation>
    <scope>IDENTIFICATION</scope>
</reference>
<proteinExistence type="predicted"/>
<dbReference type="PANTHER" id="PTHR46254">
    <property type="entry name" value="PROTEIN GVQW1-RELATED"/>
    <property type="match status" value="1"/>
</dbReference>
<evidence type="ECO:0000256" key="1">
    <source>
        <dbReference type="SAM" id="SignalP"/>
    </source>
</evidence>
<accession>A0A8I4A4Z7</accession>
<feature type="chain" id="PRO_5035188002" description="Secreted protein" evidence="1">
    <location>
        <begin position="21"/>
        <end position="123"/>
    </location>
</feature>
<dbReference type="PANTHER" id="PTHR46254:SF11">
    <property type="entry name" value="SECRETED PROTEIN"/>
    <property type="match status" value="1"/>
</dbReference>
<dbReference type="Ensembl" id="ENSCJAT00000134809.1">
    <property type="protein sequence ID" value="ENSCJAP00000090351.1"/>
    <property type="gene ID" value="ENSCJAG00000080939.1"/>
</dbReference>
<keyword evidence="1" id="KW-0732">Signal</keyword>
<feature type="signal peptide" evidence="1">
    <location>
        <begin position="1"/>
        <end position="20"/>
    </location>
</feature>
<dbReference type="GeneTree" id="ENSGT00940000165443"/>
<protein>
    <recommendedName>
        <fullName evidence="4">Secreted protein</fullName>
    </recommendedName>
</protein>
<evidence type="ECO:0000313" key="2">
    <source>
        <dbReference type="Ensembl" id="ENSCJAP00000090351.1"/>
    </source>
</evidence>
<reference evidence="2" key="2">
    <citation type="submission" date="2025-08" db="UniProtKB">
        <authorList>
            <consortium name="Ensembl"/>
        </authorList>
    </citation>
    <scope>IDENTIFICATION</scope>
</reference>
<dbReference type="Proteomes" id="UP000008225">
    <property type="component" value="Chromosome 1"/>
</dbReference>
<name>A0A8I4A4Z7_CALJA</name>
<dbReference type="AlphaFoldDB" id="A0A8I4A4Z7"/>
<organism evidence="2 3">
    <name type="scientific">Callithrix jacchus</name>
    <name type="common">White-tufted-ear marmoset</name>
    <name type="synonym">Simia Jacchus</name>
    <dbReference type="NCBI Taxonomy" id="9483"/>
    <lineage>
        <taxon>Eukaryota</taxon>
        <taxon>Metazoa</taxon>
        <taxon>Chordata</taxon>
        <taxon>Craniata</taxon>
        <taxon>Vertebrata</taxon>
        <taxon>Euteleostomi</taxon>
        <taxon>Mammalia</taxon>
        <taxon>Eutheria</taxon>
        <taxon>Euarchontoglires</taxon>
        <taxon>Primates</taxon>
        <taxon>Haplorrhini</taxon>
        <taxon>Platyrrhini</taxon>
        <taxon>Cebidae</taxon>
        <taxon>Callitrichinae</taxon>
        <taxon>Callithrix</taxon>
        <taxon>Callithrix</taxon>
    </lineage>
</organism>
<keyword evidence="3" id="KW-1185">Reference proteome</keyword>